<proteinExistence type="predicted"/>
<evidence type="ECO:0000313" key="3">
    <source>
        <dbReference type="Proteomes" id="UP000295680"/>
    </source>
</evidence>
<dbReference type="RefSeq" id="WP_132124478.1">
    <property type="nucleotide sequence ID" value="NZ_SLWS01000012.1"/>
</dbReference>
<dbReference type="Proteomes" id="UP000295680">
    <property type="component" value="Unassembled WGS sequence"/>
</dbReference>
<dbReference type="EMBL" id="SLWS01000012">
    <property type="protein sequence ID" value="TCO52564.1"/>
    <property type="molecule type" value="Genomic_DNA"/>
</dbReference>
<evidence type="ECO:0000256" key="1">
    <source>
        <dbReference type="SAM" id="Phobius"/>
    </source>
</evidence>
<dbReference type="AlphaFoldDB" id="A0A4R2J3J0"/>
<feature type="transmembrane region" description="Helical" evidence="1">
    <location>
        <begin position="62"/>
        <end position="81"/>
    </location>
</feature>
<organism evidence="2 3">
    <name type="scientific">Actinocrispum wychmicini</name>
    <dbReference type="NCBI Taxonomy" id="1213861"/>
    <lineage>
        <taxon>Bacteria</taxon>
        <taxon>Bacillati</taxon>
        <taxon>Actinomycetota</taxon>
        <taxon>Actinomycetes</taxon>
        <taxon>Pseudonocardiales</taxon>
        <taxon>Pseudonocardiaceae</taxon>
        <taxon>Actinocrispum</taxon>
    </lineage>
</organism>
<protein>
    <recommendedName>
        <fullName evidence="4">DUF1453 domain-containing protein</fullName>
    </recommendedName>
</protein>
<accession>A0A4R2J3J0</accession>
<evidence type="ECO:0008006" key="4">
    <source>
        <dbReference type="Google" id="ProtNLM"/>
    </source>
</evidence>
<dbReference type="OrthoDB" id="3694610at2"/>
<sequence>MSLSTTLLIAIGAFLLVLRVITKQIKGSTVTVRGLALVPLILLVVGLLGAKDVITAVSSRDLVLLLLDLVLLAALGAARGASVTVTEKDGGAFQKGTKWTLVLWIATIGARVALIIADHALGMDPALANSTFAATLGVTLGAQNWMIFTRTRRLGIPVAASRSGG</sequence>
<keyword evidence="3" id="KW-1185">Reference proteome</keyword>
<reference evidence="2 3" key="1">
    <citation type="submission" date="2019-03" db="EMBL/GenBank/DDBJ databases">
        <title>Genomic Encyclopedia of Type Strains, Phase IV (KMG-IV): sequencing the most valuable type-strain genomes for metagenomic binning, comparative biology and taxonomic classification.</title>
        <authorList>
            <person name="Goeker M."/>
        </authorList>
    </citation>
    <scope>NUCLEOTIDE SEQUENCE [LARGE SCALE GENOMIC DNA]</scope>
    <source>
        <strain evidence="2 3">DSM 45934</strain>
    </source>
</reference>
<feature type="transmembrane region" description="Helical" evidence="1">
    <location>
        <begin position="32"/>
        <end position="50"/>
    </location>
</feature>
<gene>
    <name evidence="2" type="ORF">EV192_112296</name>
</gene>
<keyword evidence="1" id="KW-0472">Membrane</keyword>
<keyword evidence="1" id="KW-0812">Transmembrane</keyword>
<evidence type="ECO:0000313" key="2">
    <source>
        <dbReference type="EMBL" id="TCO52564.1"/>
    </source>
</evidence>
<comment type="caution">
    <text evidence="2">The sequence shown here is derived from an EMBL/GenBank/DDBJ whole genome shotgun (WGS) entry which is preliminary data.</text>
</comment>
<feature type="transmembrane region" description="Helical" evidence="1">
    <location>
        <begin position="101"/>
        <end position="121"/>
    </location>
</feature>
<keyword evidence="1" id="KW-1133">Transmembrane helix</keyword>
<name>A0A4R2J3J0_9PSEU</name>